<dbReference type="InterPro" id="IPR002346">
    <property type="entry name" value="Mopterin_DH_FAD-bd"/>
</dbReference>
<protein>
    <submittedName>
        <fullName evidence="2">Molybdopterin dehydrogenase FAD-binding protein</fullName>
    </submittedName>
</protein>
<dbReference type="Gene3D" id="3.30.465.10">
    <property type="match status" value="1"/>
</dbReference>
<dbReference type="InterPro" id="IPR051312">
    <property type="entry name" value="Diverse_Substr_Oxidored"/>
</dbReference>
<dbReference type="PANTHER" id="PTHR42659">
    <property type="entry name" value="XANTHINE DEHYDROGENASE SUBUNIT C-RELATED"/>
    <property type="match status" value="1"/>
</dbReference>
<dbReference type="SMART" id="SM01092">
    <property type="entry name" value="CO_deh_flav_C"/>
    <property type="match status" value="1"/>
</dbReference>
<evidence type="ECO:0000259" key="1">
    <source>
        <dbReference type="PROSITE" id="PS51387"/>
    </source>
</evidence>
<dbReference type="Pfam" id="PF00941">
    <property type="entry name" value="FAD_binding_5"/>
    <property type="match status" value="1"/>
</dbReference>
<feature type="domain" description="FAD-binding PCMH-type" evidence="1">
    <location>
        <begin position="1"/>
        <end position="162"/>
    </location>
</feature>
<dbReference type="EMBL" id="FWDM01000012">
    <property type="protein sequence ID" value="SLM11433.1"/>
    <property type="molecule type" value="Genomic_DNA"/>
</dbReference>
<dbReference type="SUPFAM" id="SSF55447">
    <property type="entry name" value="CO dehydrogenase flavoprotein C-terminal domain-like"/>
    <property type="match status" value="1"/>
</dbReference>
<organism evidence="2">
    <name type="scientific">uncultured spirochete</name>
    <dbReference type="NCBI Taxonomy" id="156406"/>
    <lineage>
        <taxon>Bacteria</taxon>
        <taxon>Pseudomonadati</taxon>
        <taxon>Spirochaetota</taxon>
        <taxon>Spirochaetia</taxon>
        <taxon>Spirochaetales</taxon>
        <taxon>environmental samples</taxon>
    </lineage>
</organism>
<evidence type="ECO:0000313" key="2">
    <source>
        <dbReference type="EMBL" id="SLM11433.1"/>
    </source>
</evidence>
<sequence length="262" mass="28615">MEILEFASPRTLDEALHLVRDRHGTAIGGAAWLRMNTKTMPLGVDLSELGLDYIREANGSIEIGAMTTYRELETSPLLEARFGALFRNTVSHIVGIQLRNIITVGGTLAGRYGFSDLNTTLCALGAKVVFYPGKIADVASFIQDGEEWPFLIEKVLLPVSARASYQQMRITANDFPIINAAAAWTGSSWRIAVGSRPAASRLCKKAMVLLGNEPYPSDEKIGQAAVAAAEELQFGSDIRASAEYRREILPALMRRALMEVRG</sequence>
<dbReference type="Pfam" id="PF03450">
    <property type="entry name" value="CO_deh_flav_C"/>
    <property type="match status" value="1"/>
</dbReference>
<name>A0A3P3XH16_9SPIR</name>
<dbReference type="SUPFAM" id="SSF56176">
    <property type="entry name" value="FAD-binding/transporter-associated domain-like"/>
    <property type="match status" value="1"/>
</dbReference>
<dbReference type="InterPro" id="IPR036683">
    <property type="entry name" value="CO_DH_flav_C_dom_sf"/>
</dbReference>
<dbReference type="GO" id="GO:0016491">
    <property type="term" value="F:oxidoreductase activity"/>
    <property type="evidence" value="ECO:0007669"/>
    <property type="project" value="InterPro"/>
</dbReference>
<dbReference type="PROSITE" id="PS51387">
    <property type="entry name" value="FAD_PCMH"/>
    <property type="match status" value="1"/>
</dbReference>
<gene>
    <name evidence="2" type="ORF">SPIROBIBN47_20021</name>
</gene>
<accession>A0A3P3XH16</accession>
<dbReference type="PANTHER" id="PTHR42659:SF9">
    <property type="entry name" value="XANTHINE DEHYDROGENASE FAD-BINDING SUBUNIT XDHB-RELATED"/>
    <property type="match status" value="1"/>
</dbReference>
<dbReference type="InterPro" id="IPR005107">
    <property type="entry name" value="CO_DH_flav_C"/>
</dbReference>
<dbReference type="InterPro" id="IPR016166">
    <property type="entry name" value="FAD-bd_PCMH"/>
</dbReference>
<dbReference type="InterPro" id="IPR016169">
    <property type="entry name" value="FAD-bd_PCMH_sub2"/>
</dbReference>
<reference evidence="2" key="1">
    <citation type="submission" date="2017-02" db="EMBL/GenBank/DDBJ databases">
        <authorList>
            <person name="Regsiter A."/>
            <person name="William W."/>
        </authorList>
    </citation>
    <scope>NUCLEOTIDE SEQUENCE</scope>
    <source>
        <strain evidence="2">Bib</strain>
    </source>
</reference>
<proteinExistence type="predicted"/>
<dbReference type="AlphaFoldDB" id="A0A3P3XH16"/>
<dbReference type="Gene3D" id="3.30.390.50">
    <property type="entry name" value="CO dehydrogenase flavoprotein, C-terminal domain"/>
    <property type="match status" value="1"/>
</dbReference>
<dbReference type="InterPro" id="IPR036318">
    <property type="entry name" value="FAD-bd_PCMH-like_sf"/>
</dbReference>
<dbReference type="GO" id="GO:0071949">
    <property type="term" value="F:FAD binding"/>
    <property type="evidence" value="ECO:0007669"/>
    <property type="project" value="InterPro"/>
</dbReference>